<dbReference type="Pfam" id="PF14684">
    <property type="entry name" value="Tricorn_C1"/>
    <property type="match status" value="1"/>
</dbReference>
<evidence type="ECO:0000256" key="7">
    <source>
        <dbReference type="PIRNR" id="PIRNR036421"/>
    </source>
</evidence>
<comment type="similarity">
    <text evidence="2 7">Belongs to the peptidase S41B family.</text>
</comment>
<evidence type="ECO:0000313" key="13">
    <source>
        <dbReference type="EMBL" id="KKB57566.1"/>
    </source>
</evidence>
<dbReference type="GO" id="GO:0005737">
    <property type="term" value="C:cytoplasm"/>
    <property type="evidence" value="ECO:0007669"/>
    <property type="project" value="UniProtKB-SubCell"/>
</dbReference>
<comment type="caution">
    <text evidence="13">The sequence shown here is derived from an EMBL/GenBank/DDBJ whole genome shotgun (WGS) entry which is preliminary data.</text>
</comment>
<feature type="active site" description="Charge relay system" evidence="8">
    <location>
        <position position="785"/>
    </location>
</feature>
<feature type="active site" description="Charge relay system" evidence="8">
    <location>
        <position position="1058"/>
    </location>
</feature>
<organism evidence="13 14">
    <name type="scientific">Parabacteroides goldsteinii DSM 19448 = WAL 12034</name>
    <dbReference type="NCBI Taxonomy" id="927665"/>
    <lineage>
        <taxon>Bacteria</taxon>
        <taxon>Pseudomonadati</taxon>
        <taxon>Bacteroidota</taxon>
        <taxon>Bacteroidia</taxon>
        <taxon>Bacteroidales</taxon>
        <taxon>Tannerellaceae</taxon>
        <taxon>Parabacteroides</taxon>
    </lineage>
</organism>
<name>A0A0F5JIF4_9BACT</name>
<feature type="chain" id="PRO_5002489409" description="Tricorn protease homolog" evidence="10">
    <location>
        <begin position="20"/>
        <end position="1096"/>
    </location>
</feature>
<dbReference type="STRING" id="927665.HMPREF1535_01387"/>
<proteinExistence type="inferred from homology"/>
<dbReference type="GO" id="GO:0008236">
    <property type="term" value="F:serine-type peptidase activity"/>
    <property type="evidence" value="ECO:0007669"/>
    <property type="project" value="UniProtKB-UniRule"/>
</dbReference>
<evidence type="ECO:0000256" key="6">
    <source>
        <dbReference type="ARBA" id="ARBA00022825"/>
    </source>
</evidence>
<dbReference type="Gene3D" id="2.30.42.10">
    <property type="match status" value="1"/>
</dbReference>
<dbReference type="InterPro" id="IPR011659">
    <property type="entry name" value="WD40"/>
</dbReference>
<gene>
    <name evidence="13" type="ORF">HMPREF1535_01387</name>
</gene>
<dbReference type="Gene3D" id="2.120.10.60">
    <property type="entry name" value="Tricorn protease N-terminal domain"/>
    <property type="match status" value="2"/>
</dbReference>
<evidence type="ECO:0000256" key="5">
    <source>
        <dbReference type="ARBA" id="ARBA00022801"/>
    </source>
</evidence>
<dbReference type="InterPro" id="IPR036034">
    <property type="entry name" value="PDZ_sf"/>
</dbReference>
<accession>A0A0F5JIF4</accession>
<feature type="signal peptide" evidence="10">
    <location>
        <begin position="1"/>
        <end position="19"/>
    </location>
</feature>
<dbReference type="PATRIC" id="fig|927665.4.peg.1420"/>
<dbReference type="CDD" id="cd07562">
    <property type="entry name" value="Peptidase_S41_TRI"/>
    <property type="match status" value="1"/>
</dbReference>
<feature type="compositionally biased region" description="Basic and acidic residues" evidence="9">
    <location>
        <begin position="569"/>
        <end position="614"/>
    </location>
</feature>
<evidence type="ECO:0000256" key="4">
    <source>
        <dbReference type="ARBA" id="ARBA00022670"/>
    </source>
</evidence>
<evidence type="ECO:0000256" key="3">
    <source>
        <dbReference type="ARBA" id="ARBA00022490"/>
    </source>
</evidence>
<dbReference type="Pfam" id="PF26549">
    <property type="entry name" value="Tricorn_N"/>
    <property type="match status" value="1"/>
</dbReference>
<comment type="function">
    <text evidence="7">Degrades oligopeptides.</text>
</comment>
<protein>
    <recommendedName>
        <fullName evidence="7">Tricorn protease homolog</fullName>
        <ecNumber evidence="7">3.4.21.-</ecNumber>
    </recommendedName>
</protein>
<dbReference type="InterPro" id="IPR012393">
    <property type="entry name" value="Tricorn_protease"/>
</dbReference>
<dbReference type="InterPro" id="IPR029045">
    <property type="entry name" value="ClpP/crotonase-like_dom_sf"/>
</dbReference>
<keyword evidence="5 7" id="KW-0378">Hydrolase</keyword>
<dbReference type="PANTHER" id="PTHR43253:SF1">
    <property type="entry name" value="TRICORN PROTEASE HOMOLOG 2-RELATED"/>
    <property type="match status" value="1"/>
</dbReference>
<dbReference type="Proteomes" id="UP000033047">
    <property type="component" value="Unassembled WGS sequence"/>
</dbReference>
<dbReference type="SUPFAM" id="SSF50156">
    <property type="entry name" value="PDZ domain-like"/>
    <property type="match status" value="1"/>
</dbReference>
<evidence type="ECO:0000256" key="8">
    <source>
        <dbReference type="PIRSR" id="PIRSR036421-1"/>
    </source>
</evidence>
<reference evidence="13 14" key="1">
    <citation type="submission" date="2013-04" db="EMBL/GenBank/DDBJ databases">
        <title>The Genome Sequence of Parabacteroides goldsteinii DSM 19448.</title>
        <authorList>
            <consortium name="The Broad Institute Genomics Platform"/>
            <person name="Earl A."/>
            <person name="Ward D."/>
            <person name="Feldgarden M."/>
            <person name="Gevers D."/>
            <person name="Martens E."/>
            <person name="Sakamoto M."/>
            <person name="Benno Y."/>
            <person name="Song Y."/>
            <person name="Liu C."/>
            <person name="Lee J."/>
            <person name="Bolanos M."/>
            <person name="Vaisanen M.L."/>
            <person name="Finegold S.M."/>
            <person name="Walker B."/>
            <person name="Young S."/>
            <person name="Zeng Q."/>
            <person name="Gargeya S."/>
            <person name="Fitzgerald M."/>
            <person name="Haas B."/>
            <person name="Abouelleil A."/>
            <person name="Allen A.W."/>
            <person name="Alvarado L."/>
            <person name="Arachchi H.M."/>
            <person name="Berlin A.M."/>
            <person name="Chapman S.B."/>
            <person name="Gainer-Dewar J."/>
            <person name="Goldberg J."/>
            <person name="Griggs A."/>
            <person name="Gujja S."/>
            <person name="Hansen M."/>
            <person name="Howarth C."/>
            <person name="Imamovic A."/>
            <person name="Ireland A."/>
            <person name="Larimer J."/>
            <person name="McCowan C."/>
            <person name="Murphy C."/>
            <person name="Pearson M."/>
            <person name="Poon T.W."/>
            <person name="Priest M."/>
            <person name="Roberts A."/>
            <person name="Saif S."/>
            <person name="Shea T."/>
            <person name="Sisk P."/>
            <person name="Sykes S."/>
            <person name="Wortman J."/>
            <person name="Nusbaum C."/>
            <person name="Birren B."/>
        </authorList>
    </citation>
    <scope>NUCLEOTIDE SEQUENCE [LARGE SCALE GENOMIC DNA]</scope>
    <source>
        <strain evidence="13 14">DSM 19448</strain>
    </source>
</reference>
<dbReference type="GO" id="GO:0006508">
    <property type="term" value="P:proteolysis"/>
    <property type="evidence" value="ECO:0007669"/>
    <property type="project" value="UniProtKB-UniRule"/>
</dbReference>
<dbReference type="Pfam" id="PF07676">
    <property type="entry name" value="PD40"/>
    <property type="match status" value="2"/>
</dbReference>
<dbReference type="InterPro" id="IPR028204">
    <property type="entry name" value="Tricorn_C1"/>
</dbReference>
<evidence type="ECO:0000313" key="14">
    <source>
        <dbReference type="Proteomes" id="UP000033047"/>
    </source>
</evidence>
<evidence type="ECO:0000259" key="12">
    <source>
        <dbReference type="Pfam" id="PF14684"/>
    </source>
</evidence>
<evidence type="ECO:0000256" key="10">
    <source>
        <dbReference type="SAM" id="SignalP"/>
    </source>
</evidence>
<keyword evidence="4 7" id="KW-0645">Protease</keyword>
<feature type="domain" description="Tail specific protease" evidence="11">
    <location>
        <begin position="913"/>
        <end position="1068"/>
    </location>
</feature>
<feature type="region of interest" description="Disordered" evidence="9">
    <location>
        <begin position="565"/>
        <end position="614"/>
    </location>
</feature>
<dbReference type="SUPFAM" id="SSF82171">
    <property type="entry name" value="DPP6 N-terminal domain-like"/>
    <property type="match status" value="1"/>
</dbReference>
<dbReference type="PANTHER" id="PTHR43253">
    <property type="entry name" value="TRICORN PROTEASE HOMOLOG 2-RELATED"/>
    <property type="match status" value="1"/>
</dbReference>
<dbReference type="InterPro" id="IPR005151">
    <property type="entry name" value="Tail-specific_protease"/>
</dbReference>
<dbReference type="EC" id="3.4.21.-" evidence="7"/>
<dbReference type="EMBL" id="AQHV01000009">
    <property type="protein sequence ID" value="KKB57566.1"/>
    <property type="molecule type" value="Genomic_DNA"/>
</dbReference>
<comment type="subcellular location">
    <subcellularLocation>
        <location evidence="1 7">Cytoplasm</location>
    </subcellularLocation>
</comment>
<dbReference type="Gene3D" id="2.120.10.30">
    <property type="entry name" value="TolB, C-terminal domain"/>
    <property type="match status" value="1"/>
</dbReference>
<dbReference type="HOGENOM" id="CLU_005503_0_0_10"/>
<dbReference type="SUPFAM" id="SSF52096">
    <property type="entry name" value="ClpP/crotonase"/>
    <property type="match status" value="1"/>
</dbReference>
<evidence type="ECO:0000256" key="1">
    <source>
        <dbReference type="ARBA" id="ARBA00004496"/>
    </source>
</evidence>
<dbReference type="Gene3D" id="3.30.750.44">
    <property type="match status" value="1"/>
</dbReference>
<dbReference type="Gene3D" id="3.90.226.10">
    <property type="entry name" value="2-enoyl-CoA Hydratase, Chain A, domain 1"/>
    <property type="match status" value="1"/>
</dbReference>
<sequence>MKKLLILTSALLLTGSAFAENDPLWMRYPAISPNGEMIAFTYKGDIYTVPTTGGKATQLTTHPAHDTRPVWSPDGKQIAFASDRNGNFDVFIMNKEGGAPTQLTVHSANEYPETFSDNDHVLYSASIQQDVKDSQFPSSLFAQIYQVGTQGGRPELFSSLAMENLAFSKDGKQVLYNDFKGYEDPWRKHHQSSITRDIWLCTLDNDRTFKKITSFRGEDRDPVWSPDGNAFYYLSEEKGSFNIFKNDLTGKSGKQITNHTTHPVRFLTSDKNGTLCYGYDGEIYTVKEGGQPAKVKVNIISDQIENNLIHRLMSSGANSIAVSPNGKEVAFIVRGDVYVTSVEYETTRQITDTPQQERNIDFSPDGRSLVYSAERGETWGIYQSSLVRKDDKYFTYAQEIKEEPLVVTDKTSFQPTYSPDGKEVAFLEDRTTLRVINLKSKQVRTVLDGKYNYSYADGDQTYQWSPDSKWFLVQYIAIGGWNNKDIALVKADGSGDITNLTESGYSDGDPKWVLDGKAMIWSSDRAGYRSHGSWGAQDDTYIMFFDAEAYDKFRLSKEELALVEDEEKDKDKDKDKDKKDDKKEDKKDSKAKKDDKKKDDKDKKDDADKPVEPLKFDLENRKDRVIRLTINSSNMGDAVLTPKGDKLYYCAAFESGYDLWERNFKENSTKILIKGVGGGRMFADKKGENLFLVSGGQLKKVEIKDSKTKGIPFKAEFSYRPPQEREYIFNHIWRQVEDKFYDPTIHGIDWEGYKTAYARYLPHINNNYDFQEMLSELLGELNGSHTGARYYSSSSAPATACLGAFYDNSYTGDGLKIAEIIAKGPLTLADTKIKPGCIIEKINEKPIKSGENYYPLLSGKAGKKVLLSVYNPATKERFEEQVKPISYGQQSNLLYKRWVENCRKKVDELSGGKIGYVHVKGMNSESFREVYSELLGRCRNKEAVIVDTRHNGGGWLHDDLATLLSGKEYQRFMPRGQYIGSDPFNKWLKPSCVLVCEDNYSNAHGFPWVYKTLGIGKLIGAPVPGTMTAVWWESQIDPSIVFGIPQVGVQDMQGNYLENHELQPDIEIYNTPESQLKGEDHQLEEAVKVMLQTVKK</sequence>
<dbReference type="RefSeq" id="WP_046145665.1">
    <property type="nucleotide sequence ID" value="NZ_KQ033912.1"/>
</dbReference>
<dbReference type="AlphaFoldDB" id="A0A0F5JIF4"/>
<feature type="active site" description="Nucleophile" evidence="8">
    <location>
        <position position="1001"/>
    </location>
</feature>
<dbReference type="InterPro" id="IPR011042">
    <property type="entry name" value="6-blade_b-propeller_TolB-like"/>
</dbReference>
<evidence type="ECO:0000256" key="2">
    <source>
        <dbReference type="ARBA" id="ARBA00008524"/>
    </source>
</evidence>
<keyword evidence="3 7" id="KW-0963">Cytoplasm</keyword>
<dbReference type="PIRSF" id="PIRSF036421">
    <property type="entry name" value="Tricorn_protease"/>
    <property type="match status" value="1"/>
</dbReference>
<evidence type="ECO:0000259" key="11">
    <source>
        <dbReference type="Pfam" id="PF03572"/>
    </source>
</evidence>
<keyword evidence="10" id="KW-0732">Signal</keyword>
<dbReference type="Pfam" id="PF03572">
    <property type="entry name" value="Peptidase_S41"/>
    <property type="match status" value="1"/>
</dbReference>
<evidence type="ECO:0000256" key="9">
    <source>
        <dbReference type="SAM" id="MobiDB-lite"/>
    </source>
</evidence>
<feature type="domain" description="Tricorn protease C1" evidence="12">
    <location>
        <begin position="721"/>
        <end position="779"/>
    </location>
</feature>
<keyword evidence="6 7" id="KW-0720">Serine protease</keyword>